<dbReference type="GO" id="GO:0006879">
    <property type="term" value="P:intracellular iron ion homeostasis"/>
    <property type="evidence" value="ECO:0007669"/>
    <property type="project" value="TreeGrafter"/>
</dbReference>
<dbReference type="EC" id="1.14.13.196" evidence="4"/>
<dbReference type="RefSeq" id="XP_060120331.1">
    <property type="nucleotide sequence ID" value="XM_060264348.1"/>
</dbReference>
<keyword evidence="6" id="KW-0274">FAD</keyword>
<dbReference type="AlphaFoldDB" id="A0AAF0EYB3"/>
<gene>
    <name evidence="12" type="ORF">MJAP1_000378</name>
</gene>
<keyword evidence="5" id="KW-0285">Flavoprotein</keyword>
<evidence type="ECO:0000256" key="10">
    <source>
        <dbReference type="ARBA" id="ARBA00049248"/>
    </source>
</evidence>
<evidence type="ECO:0000256" key="7">
    <source>
        <dbReference type="ARBA" id="ARBA00022857"/>
    </source>
</evidence>
<dbReference type="Pfam" id="PF13434">
    <property type="entry name" value="Lys_Orn_oxgnase"/>
    <property type="match status" value="1"/>
</dbReference>
<comment type="pathway">
    <text evidence="2">Siderophore biosynthesis.</text>
</comment>
<protein>
    <recommendedName>
        <fullName evidence="4">L-ornithine N(5)-monooxygenase [NAD(P)H]</fullName>
        <ecNumber evidence="4">1.14.13.196</ecNumber>
    </recommendedName>
</protein>
<dbReference type="PRINTS" id="PR00368">
    <property type="entry name" value="FADPNR"/>
</dbReference>
<proteinExistence type="inferred from homology"/>
<evidence type="ECO:0000256" key="2">
    <source>
        <dbReference type="ARBA" id="ARBA00004924"/>
    </source>
</evidence>
<dbReference type="GeneID" id="85224027"/>
<feature type="region of interest" description="Disordered" evidence="11">
    <location>
        <begin position="462"/>
        <end position="509"/>
    </location>
</feature>
<dbReference type="InterPro" id="IPR036188">
    <property type="entry name" value="FAD/NAD-bd_sf"/>
</dbReference>
<dbReference type="EMBL" id="CP119958">
    <property type="protein sequence ID" value="WFD37434.1"/>
    <property type="molecule type" value="Genomic_DNA"/>
</dbReference>
<comment type="catalytic activity">
    <reaction evidence="9">
        <text>L-ornithine + NADPH + O2 = N(5)-hydroxy-L-ornithine + NADP(+) + H2O</text>
        <dbReference type="Rhea" id="RHEA:41508"/>
        <dbReference type="ChEBI" id="CHEBI:15377"/>
        <dbReference type="ChEBI" id="CHEBI:15379"/>
        <dbReference type="ChEBI" id="CHEBI:46911"/>
        <dbReference type="ChEBI" id="CHEBI:57783"/>
        <dbReference type="ChEBI" id="CHEBI:58349"/>
        <dbReference type="ChEBI" id="CHEBI:78275"/>
        <dbReference type="EC" id="1.14.13.196"/>
    </reaction>
</comment>
<evidence type="ECO:0000256" key="8">
    <source>
        <dbReference type="ARBA" id="ARBA00023002"/>
    </source>
</evidence>
<reference evidence="12" key="1">
    <citation type="submission" date="2023-03" db="EMBL/GenBank/DDBJ databases">
        <title>Mating type loci evolution in Malassezia.</title>
        <authorList>
            <person name="Coelho M.A."/>
        </authorList>
    </citation>
    <scope>NUCLEOTIDE SEQUENCE</scope>
    <source>
        <strain evidence="12">CBS 9431</strain>
    </source>
</reference>
<evidence type="ECO:0000256" key="4">
    <source>
        <dbReference type="ARBA" id="ARBA00012881"/>
    </source>
</evidence>
<evidence type="ECO:0000256" key="5">
    <source>
        <dbReference type="ARBA" id="ARBA00022630"/>
    </source>
</evidence>
<evidence type="ECO:0000256" key="9">
    <source>
        <dbReference type="ARBA" id="ARBA00047598"/>
    </source>
</evidence>
<sequence>MSERVYDLIGVGFGPANLALCIALHESEEAKVKNFSMCFLEKQPQFAWHPSLLLPGAQLQVSPIKDLATMRDPTSAYTFLNFLHTEGRLAQYINREEKVPSRREWSAYLAWAAQRMQSYAHYGRTVTDIQPVERDGKVVYLRVLAKNTITGETETLNARNVTTAVGGSANVPPVFQSMYKWPPSDPENVSRVVHASTFLPQMARLDKVLQRRDVDTAAPRLRLAVVGGGQSSAEMVCYLRDRFPDADLDMIVRASALVPSDDSPFVNSAAFDPSSVSTFWESTARARRAQLDEFKRTNYSVVRSDLLSQVYELVYDQEIDYRDPYMPEKGVVRVMASTALDSAESLPDGRIRISTSTTAGDSVKRSDVYDAVFLGTGFQRAASTLPFVRTLSSHFPMLSAEGVLALREREMREDAEIASAADPDVARAAARGITRDYRLVPSDPPRWRHDMSAATVHPAVLERIPQSRVGREGSRESSVASARRGDSGYNSGTPSTPCTPCTERHEVPERPTTPANVYVFGCNEYTHGLSDSLMSMVAHRAGVVSASLLSATPIANRPLKPL</sequence>
<dbReference type="Proteomes" id="UP001217754">
    <property type="component" value="Chromosome 1"/>
</dbReference>
<comment type="similarity">
    <text evidence="3">Belongs to the lysine N(6)-hydroxylase/L-ornithine N(5)-oxygenase family.</text>
</comment>
<comment type="cofactor">
    <cofactor evidence="1">
        <name>FAD</name>
        <dbReference type="ChEBI" id="CHEBI:57692"/>
    </cofactor>
</comment>
<keyword evidence="13" id="KW-1185">Reference proteome</keyword>
<dbReference type="Gene3D" id="3.50.50.60">
    <property type="entry name" value="FAD/NAD(P)-binding domain"/>
    <property type="match status" value="1"/>
</dbReference>
<dbReference type="SUPFAM" id="SSF51905">
    <property type="entry name" value="FAD/NAD(P)-binding domain"/>
    <property type="match status" value="1"/>
</dbReference>
<dbReference type="GO" id="GO:0016491">
    <property type="term" value="F:oxidoreductase activity"/>
    <property type="evidence" value="ECO:0007669"/>
    <property type="project" value="UniProtKB-KW"/>
</dbReference>
<evidence type="ECO:0000313" key="13">
    <source>
        <dbReference type="Proteomes" id="UP001217754"/>
    </source>
</evidence>
<dbReference type="PANTHER" id="PTHR42802">
    <property type="entry name" value="MONOOXYGENASE"/>
    <property type="match status" value="1"/>
</dbReference>
<evidence type="ECO:0000256" key="6">
    <source>
        <dbReference type="ARBA" id="ARBA00022827"/>
    </source>
</evidence>
<organism evidence="12 13">
    <name type="scientific">Malassezia japonica</name>
    <dbReference type="NCBI Taxonomy" id="223818"/>
    <lineage>
        <taxon>Eukaryota</taxon>
        <taxon>Fungi</taxon>
        <taxon>Dikarya</taxon>
        <taxon>Basidiomycota</taxon>
        <taxon>Ustilaginomycotina</taxon>
        <taxon>Malasseziomycetes</taxon>
        <taxon>Malasseziales</taxon>
        <taxon>Malasseziaceae</taxon>
        <taxon>Malassezia</taxon>
    </lineage>
</organism>
<evidence type="ECO:0000313" key="12">
    <source>
        <dbReference type="EMBL" id="WFD37434.1"/>
    </source>
</evidence>
<evidence type="ECO:0000256" key="3">
    <source>
        <dbReference type="ARBA" id="ARBA00007588"/>
    </source>
</evidence>
<evidence type="ECO:0000256" key="11">
    <source>
        <dbReference type="SAM" id="MobiDB-lite"/>
    </source>
</evidence>
<keyword evidence="8 12" id="KW-0560">Oxidoreductase</keyword>
<accession>A0AAF0EYB3</accession>
<dbReference type="InterPro" id="IPR025700">
    <property type="entry name" value="Lys/Orn_oxygenase"/>
</dbReference>
<dbReference type="PANTHER" id="PTHR42802:SF1">
    <property type="entry name" value="L-ORNITHINE N(5)-MONOOXYGENASE"/>
    <property type="match status" value="1"/>
</dbReference>
<comment type="catalytic activity">
    <reaction evidence="10">
        <text>L-ornithine + NADH + O2 = N(5)-hydroxy-L-ornithine + NAD(+) + H2O</text>
        <dbReference type="Rhea" id="RHEA:41512"/>
        <dbReference type="ChEBI" id="CHEBI:15377"/>
        <dbReference type="ChEBI" id="CHEBI:15379"/>
        <dbReference type="ChEBI" id="CHEBI:46911"/>
        <dbReference type="ChEBI" id="CHEBI:57540"/>
        <dbReference type="ChEBI" id="CHEBI:57945"/>
        <dbReference type="ChEBI" id="CHEBI:78275"/>
        <dbReference type="EC" id="1.14.13.196"/>
    </reaction>
</comment>
<keyword evidence="7" id="KW-0521">NADP</keyword>
<evidence type="ECO:0000256" key="1">
    <source>
        <dbReference type="ARBA" id="ARBA00001974"/>
    </source>
</evidence>
<name>A0AAF0EYB3_9BASI</name>